<sequence length="49" mass="5120">MTEGQGVEESEIGFLVLDVVEVIRIDTSGTKGSPEAVIAIDTLPSSVTE</sequence>
<keyword evidence="2" id="KW-1185">Reference proteome</keyword>
<reference evidence="1 2" key="1">
    <citation type="submission" date="2010-06" db="EMBL/GenBank/DDBJ databases">
        <title>Complete sequence of chromosome of Nitrosococcus watsoni C-113.</title>
        <authorList>
            <consortium name="US DOE Joint Genome Institute"/>
            <person name="Lucas S."/>
            <person name="Copeland A."/>
            <person name="Lapidus A."/>
            <person name="Cheng J.-F."/>
            <person name="Bruce D."/>
            <person name="Goodwin L."/>
            <person name="Pitluck S."/>
            <person name="Malfatti S.A."/>
            <person name="Chain P.S.G."/>
            <person name="Land M."/>
            <person name="Hauser L."/>
            <person name="Kyrpides N."/>
            <person name="Ivanova N."/>
            <person name="Cambell M.A."/>
            <person name="Heidelberg J.F."/>
            <person name="Klotz M.G."/>
            <person name="Woyke T."/>
        </authorList>
    </citation>
    <scope>NUCLEOTIDE SEQUENCE [LARGE SCALE GENOMIC DNA]</scope>
    <source>
        <strain evidence="1 2">C-113</strain>
    </source>
</reference>
<name>D8K9C5_NITWC</name>
<dbReference type="AlphaFoldDB" id="D8K9C5"/>
<gene>
    <name evidence="1" type="ordered locus">Nwat_2466</name>
</gene>
<dbReference type="KEGG" id="nwa:Nwat_2466"/>
<accession>D8K9C5</accession>
<dbReference type="RefSeq" id="WP_013221338.1">
    <property type="nucleotide sequence ID" value="NC_014315.1"/>
</dbReference>
<dbReference type="Proteomes" id="UP000000393">
    <property type="component" value="Chromosome"/>
</dbReference>
<protein>
    <submittedName>
        <fullName evidence="1">Uncharacterized protein</fullName>
    </submittedName>
</protein>
<dbReference type="HOGENOM" id="CLU_3138272_0_0_6"/>
<organism evidence="1 2">
    <name type="scientific">Nitrosococcus watsoni (strain C-113)</name>
    <dbReference type="NCBI Taxonomy" id="105559"/>
    <lineage>
        <taxon>Bacteria</taxon>
        <taxon>Pseudomonadati</taxon>
        <taxon>Pseudomonadota</taxon>
        <taxon>Gammaproteobacteria</taxon>
        <taxon>Chromatiales</taxon>
        <taxon>Chromatiaceae</taxon>
        <taxon>Nitrosococcus</taxon>
    </lineage>
</organism>
<evidence type="ECO:0000313" key="2">
    <source>
        <dbReference type="Proteomes" id="UP000000393"/>
    </source>
</evidence>
<proteinExistence type="predicted"/>
<dbReference type="EMBL" id="CP002086">
    <property type="protein sequence ID" value="ADJ29268.1"/>
    <property type="molecule type" value="Genomic_DNA"/>
</dbReference>
<evidence type="ECO:0000313" key="1">
    <source>
        <dbReference type="EMBL" id="ADJ29268.1"/>
    </source>
</evidence>